<accession>A0A453F1J5</accession>
<evidence type="ECO:0000313" key="2">
    <source>
        <dbReference type="EnsemblPlants" id="AET3Gv20539200.1"/>
    </source>
</evidence>
<evidence type="ECO:0000313" key="3">
    <source>
        <dbReference type="Proteomes" id="UP000015105"/>
    </source>
</evidence>
<name>A0A453F1J5_AEGTS</name>
<reference evidence="2" key="5">
    <citation type="journal article" date="2021" name="G3 (Bethesda)">
        <title>Aegilops tauschii genome assembly Aet v5.0 features greater sequence contiguity and improved annotation.</title>
        <authorList>
            <person name="Wang L."/>
            <person name="Zhu T."/>
            <person name="Rodriguez J.C."/>
            <person name="Deal K.R."/>
            <person name="Dubcovsky J."/>
            <person name="McGuire P.E."/>
            <person name="Lux T."/>
            <person name="Spannagl M."/>
            <person name="Mayer K.F.X."/>
            <person name="Baldrich P."/>
            <person name="Meyers B.C."/>
            <person name="Huo N."/>
            <person name="Gu Y.Q."/>
            <person name="Zhou H."/>
            <person name="Devos K.M."/>
            <person name="Bennetzen J.L."/>
            <person name="Unver T."/>
            <person name="Budak H."/>
            <person name="Gulick P.J."/>
            <person name="Galiba G."/>
            <person name="Kalapos B."/>
            <person name="Nelson D.R."/>
            <person name="Li P."/>
            <person name="You F.M."/>
            <person name="Luo M.C."/>
            <person name="Dvorak J."/>
        </authorList>
    </citation>
    <scope>NUCLEOTIDE SEQUENCE [LARGE SCALE GENOMIC DNA]</scope>
    <source>
        <strain evidence="2">cv. AL8/78</strain>
    </source>
</reference>
<dbReference type="AlphaFoldDB" id="A0A453F1J5"/>
<feature type="region of interest" description="Disordered" evidence="1">
    <location>
        <begin position="62"/>
        <end position="83"/>
    </location>
</feature>
<feature type="compositionally biased region" description="Polar residues" evidence="1">
    <location>
        <begin position="1"/>
        <end position="27"/>
    </location>
</feature>
<protein>
    <submittedName>
        <fullName evidence="2">Uncharacterized protein</fullName>
    </submittedName>
</protein>
<dbReference type="EnsemblPlants" id="AET3Gv20539200.1">
    <property type="protein sequence ID" value="AET3Gv20539200.1"/>
    <property type="gene ID" value="AET3Gv20539200"/>
</dbReference>
<dbReference type="Proteomes" id="UP000015105">
    <property type="component" value="Chromosome 3D"/>
</dbReference>
<feature type="region of interest" description="Disordered" evidence="1">
    <location>
        <begin position="1"/>
        <end position="41"/>
    </location>
</feature>
<reference evidence="3" key="2">
    <citation type="journal article" date="2017" name="Nat. Plants">
        <title>The Aegilops tauschii genome reveals multiple impacts of transposons.</title>
        <authorList>
            <person name="Zhao G."/>
            <person name="Zou C."/>
            <person name="Li K."/>
            <person name="Wang K."/>
            <person name="Li T."/>
            <person name="Gao L."/>
            <person name="Zhang X."/>
            <person name="Wang H."/>
            <person name="Yang Z."/>
            <person name="Liu X."/>
            <person name="Jiang W."/>
            <person name="Mao L."/>
            <person name="Kong X."/>
            <person name="Jiao Y."/>
            <person name="Jia J."/>
        </authorList>
    </citation>
    <scope>NUCLEOTIDE SEQUENCE [LARGE SCALE GENOMIC DNA]</scope>
    <source>
        <strain evidence="3">cv. AL8/78</strain>
    </source>
</reference>
<reference evidence="2" key="4">
    <citation type="submission" date="2019-03" db="UniProtKB">
        <authorList>
            <consortium name="EnsemblPlants"/>
        </authorList>
    </citation>
    <scope>IDENTIFICATION</scope>
</reference>
<dbReference type="Gramene" id="AET3Gv20539200.1">
    <property type="protein sequence ID" value="AET3Gv20539200.1"/>
    <property type="gene ID" value="AET3Gv20539200"/>
</dbReference>
<evidence type="ECO:0000256" key="1">
    <source>
        <dbReference type="SAM" id="MobiDB-lite"/>
    </source>
</evidence>
<reference evidence="2" key="3">
    <citation type="journal article" date="2017" name="Nature">
        <title>Genome sequence of the progenitor of the wheat D genome Aegilops tauschii.</title>
        <authorList>
            <person name="Luo M.C."/>
            <person name="Gu Y.Q."/>
            <person name="Puiu D."/>
            <person name="Wang H."/>
            <person name="Twardziok S.O."/>
            <person name="Deal K.R."/>
            <person name="Huo N."/>
            <person name="Zhu T."/>
            <person name="Wang L."/>
            <person name="Wang Y."/>
            <person name="McGuire P.E."/>
            <person name="Liu S."/>
            <person name="Long H."/>
            <person name="Ramasamy R.K."/>
            <person name="Rodriguez J.C."/>
            <person name="Van S.L."/>
            <person name="Yuan L."/>
            <person name="Wang Z."/>
            <person name="Xia Z."/>
            <person name="Xiao L."/>
            <person name="Anderson O.D."/>
            <person name="Ouyang S."/>
            <person name="Liang Y."/>
            <person name="Zimin A.V."/>
            <person name="Pertea G."/>
            <person name="Qi P."/>
            <person name="Bennetzen J.L."/>
            <person name="Dai X."/>
            <person name="Dawson M.W."/>
            <person name="Muller H.G."/>
            <person name="Kugler K."/>
            <person name="Rivarola-Duarte L."/>
            <person name="Spannagl M."/>
            <person name="Mayer K.F.X."/>
            <person name="Lu F.H."/>
            <person name="Bevan M.W."/>
            <person name="Leroy P."/>
            <person name="Li P."/>
            <person name="You F.M."/>
            <person name="Sun Q."/>
            <person name="Liu Z."/>
            <person name="Lyons E."/>
            <person name="Wicker T."/>
            <person name="Salzberg S.L."/>
            <person name="Devos K.M."/>
            <person name="Dvorak J."/>
        </authorList>
    </citation>
    <scope>NUCLEOTIDE SEQUENCE [LARGE SCALE GENOMIC DNA]</scope>
    <source>
        <strain evidence="2">cv. AL8/78</strain>
    </source>
</reference>
<reference evidence="3" key="1">
    <citation type="journal article" date="2014" name="Science">
        <title>Ancient hybridizations among the ancestral genomes of bread wheat.</title>
        <authorList>
            <consortium name="International Wheat Genome Sequencing Consortium,"/>
            <person name="Marcussen T."/>
            <person name="Sandve S.R."/>
            <person name="Heier L."/>
            <person name="Spannagl M."/>
            <person name="Pfeifer M."/>
            <person name="Jakobsen K.S."/>
            <person name="Wulff B.B."/>
            <person name="Steuernagel B."/>
            <person name="Mayer K.F."/>
            <person name="Olsen O.A."/>
        </authorList>
    </citation>
    <scope>NUCLEOTIDE SEQUENCE [LARGE SCALE GENOMIC DNA]</scope>
    <source>
        <strain evidence="3">cv. AL8/78</strain>
    </source>
</reference>
<keyword evidence="3" id="KW-1185">Reference proteome</keyword>
<sequence length="83" mass="8808">ARGGATASSNTCHSPHISQSNLRSRPSISPHGPRRTVPPQAAYPPLVLDLLLPLWSDQIEPALPSRSRPHSISLSPEEAAAVT</sequence>
<organism evidence="2 3">
    <name type="scientific">Aegilops tauschii subsp. strangulata</name>
    <name type="common">Goatgrass</name>
    <dbReference type="NCBI Taxonomy" id="200361"/>
    <lineage>
        <taxon>Eukaryota</taxon>
        <taxon>Viridiplantae</taxon>
        <taxon>Streptophyta</taxon>
        <taxon>Embryophyta</taxon>
        <taxon>Tracheophyta</taxon>
        <taxon>Spermatophyta</taxon>
        <taxon>Magnoliopsida</taxon>
        <taxon>Liliopsida</taxon>
        <taxon>Poales</taxon>
        <taxon>Poaceae</taxon>
        <taxon>BOP clade</taxon>
        <taxon>Pooideae</taxon>
        <taxon>Triticodae</taxon>
        <taxon>Triticeae</taxon>
        <taxon>Triticinae</taxon>
        <taxon>Aegilops</taxon>
    </lineage>
</organism>
<proteinExistence type="predicted"/>